<keyword evidence="5" id="KW-0539">Nucleus</keyword>
<keyword evidence="6" id="KW-0863">Zinc-finger</keyword>
<keyword evidence="2" id="KW-0805">Transcription regulation</keyword>
<evidence type="ECO:0000256" key="5">
    <source>
        <dbReference type="ARBA" id="ARBA00023242"/>
    </source>
</evidence>
<comment type="caution">
    <text evidence="11">The sequence shown here is derived from an EMBL/GenBank/DDBJ whole genome shotgun (WGS) entry which is preliminary data.</text>
</comment>
<evidence type="ECO:0000256" key="2">
    <source>
        <dbReference type="ARBA" id="ARBA00023015"/>
    </source>
</evidence>
<dbReference type="Gene3D" id="1.10.10.60">
    <property type="entry name" value="Homeodomain-like"/>
    <property type="match status" value="1"/>
</dbReference>
<dbReference type="Proteomes" id="UP000525078">
    <property type="component" value="Unassembled WGS sequence"/>
</dbReference>
<protein>
    <submittedName>
        <fullName evidence="11">Uncharacterized protein</fullName>
    </submittedName>
</protein>
<organism evidence="11 13">
    <name type="scientific">Cannabis sativa</name>
    <name type="common">Hemp</name>
    <name type="synonym">Marijuana</name>
    <dbReference type="NCBI Taxonomy" id="3483"/>
    <lineage>
        <taxon>Eukaryota</taxon>
        <taxon>Viridiplantae</taxon>
        <taxon>Streptophyta</taxon>
        <taxon>Embryophyta</taxon>
        <taxon>Tracheophyta</taxon>
        <taxon>Spermatophyta</taxon>
        <taxon>Magnoliopsida</taxon>
        <taxon>eudicotyledons</taxon>
        <taxon>Gunneridae</taxon>
        <taxon>Pentapetalae</taxon>
        <taxon>rosids</taxon>
        <taxon>fabids</taxon>
        <taxon>Rosales</taxon>
        <taxon>Cannabaceae</taxon>
        <taxon>Cannabis</taxon>
    </lineage>
</organism>
<dbReference type="InterPro" id="IPR001005">
    <property type="entry name" value="SANT/Myb"/>
</dbReference>
<name>A0A7J6FL72_CANSA</name>
<feature type="domain" description="CCHC-type" evidence="9">
    <location>
        <begin position="3"/>
        <end position="18"/>
    </location>
</feature>
<proteinExistence type="predicted"/>
<comment type="subcellular location">
    <subcellularLocation>
        <location evidence="1">Nucleus</location>
    </subcellularLocation>
</comment>
<feature type="domain" description="HTH myb-type" evidence="10">
    <location>
        <begin position="135"/>
        <end position="191"/>
    </location>
</feature>
<dbReference type="InterPro" id="IPR052245">
    <property type="entry name" value="Plant_Stress_Dev_TF"/>
</dbReference>
<dbReference type="PROSITE" id="PS50158">
    <property type="entry name" value="ZF_CCHC"/>
    <property type="match status" value="1"/>
</dbReference>
<accession>A0A7J6FL72</accession>
<evidence type="ECO:0000313" key="12">
    <source>
        <dbReference type="EMBL" id="KAF4398617.1"/>
    </source>
</evidence>
<dbReference type="GO" id="GO:0005634">
    <property type="term" value="C:nucleus"/>
    <property type="evidence" value="ECO:0007669"/>
    <property type="project" value="UniProtKB-SubCell"/>
</dbReference>
<dbReference type="SMART" id="SM00717">
    <property type="entry name" value="SANT"/>
    <property type="match status" value="1"/>
</dbReference>
<keyword evidence="3" id="KW-0238">DNA-binding</keyword>
<gene>
    <name evidence="11" type="ORF">F8388_001982</name>
    <name evidence="12" type="ORF">G4B88_013706</name>
</gene>
<dbReference type="Pfam" id="PF00249">
    <property type="entry name" value="Myb_DNA-binding"/>
    <property type="match status" value="1"/>
</dbReference>
<feature type="region of interest" description="Disordered" evidence="7">
    <location>
        <begin position="299"/>
        <end position="318"/>
    </location>
</feature>
<dbReference type="InterPro" id="IPR006447">
    <property type="entry name" value="Myb_dom_plants"/>
</dbReference>
<keyword evidence="6" id="KW-0862">Zinc</keyword>
<evidence type="ECO:0000313" key="14">
    <source>
        <dbReference type="Proteomes" id="UP000583929"/>
    </source>
</evidence>
<feature type="compositionally biased region" description="Low complexity" evidence="7">
    <location>
        <begin position="301"/>
        <end position="318"/>
    </location>
</feature>
<dbReference type="InterPro" id="IPR009057">
    <property type="entry name" value="Homeodomain-like_sf"/>
</dbReference>
<evidence type="ECO:0000256" key="3">
    <source>
        <dbReference type="ARBA" id="ARBA00023125"/>
    </source>
</evidence>
<dbReference type="GO" id="GO:0009739">
    <property type="term" value="P:response to gibberellin"/>
    <property type="evidence" value="ECO:0007669"/>
    <property type="project" value="TreeGrafter"/>
</dbReference>
<dbReference type="InterPro" id="IPR001878">
    <property type="entry name" value="Znf_CCHC"/>
</dbReference>
<reference evidence="13 14" key="1">
    <citation type="journal article" date="2020" name="bioRxiv">
        <title>Sequence and annotation of 42 cannabis genomes reveals extensive copy number variation in cannabinoid synthesis and pathogen resistance genes.</title>
        <authorList>
            <person name="Mckernan K.J."/>
            <person name="Helbert Y."/>
            <person name="Kane L.T."/>
            <person name="Ebling H."/>
            <person name="Zhang L."/>
            <person name="Liu B."/>
            <person name="Eaton Z."/>
            <person name="Mclaughlin S."/>
            <person name="Kingan S."/>
            <person name="Baybayan P."/>
            <person name="Concepcion G."/>
            <person name="Jordan M."/>
            <person name="Riva A."/>
            <person name="Barbazuk W."/>
            <person name="Harkins T."/>
        </authorList>
    </citation>
    <scope>NUCLEOTIDE SEQUENCE [LARGE SCALE GENOMIC DNA]</scope>
    <source>
        <strain evidence="13 14">cv. Jamaican Lion 4</strain>
        <strain evidence="12">Father</strain>
        <strain evidence="11">Mother</strain>
        <tissue evidence="11">Leaf</tissue>
    </source>
</reference>
<dbReference type="FunFam" id="1.10.10.60:FF:000009">
    <property type="entry name" value="transcription factor MYB1R1"/>
    <property type="match status" value="1"/>
</dbReference>
<keyword evidence="4" id="KW-0804">Transcription</keyword>
<keyword evidence="14" id="KW-1185">Reference proteome</keyword>
<dbReference type="NCBIfam" id="TIGR01557">
    <property type="entry name" value="myb_SHAQKYF"/>
    <property type="match status" value="1"/>
</dbReference>
<keyword evidence="6" id="KW-0479">Metal-binding</keyword>
<evidence type="ECO:0000259" key="10">
    <source>
        <dbReference type="PROSITE" id="PS51294"/>
    </source>
</evidence>
<dbReference type="GO" id="GO:0006355">
    <property type="term" value="P:regulation of DNA-templated transcription"/>
    <property type="evidence" value="ECO:0007669"/>
    <property type="project" value="UniProtKB-ARBA"/>
</dbReference>
<dbReference type="EMBL" id="JAATIP010000111">
    <property type="protein sequence ID" value="KAF4371454.1"/>
    <property type="molecule type" value="Genomic_DNA"/>
</dbReference>
<dbReference type="EMBL" id="JAATIQ010000025">
    <property type="protein sequence ID" value="KAF4398617.1"/>
    <property type="molecule type" value="Genomic_DNA"/>
</dbReference>
<dbReference type="InterPro" id="IPR017930">
    <property type="entry name" value="Myb_dom"/>
</dbReference>
<evidence type="ECO:0000259" key="9">
    <source>
        <dbReference type="PROSITE" id="PS50158"/>
    </source>
</evidence>
<dbReference type="OrthoDB" id="118550at2759"/>
<dbReference type="PROSITE" id="PS50090">
    <property type="entry name" value="MYB_LIKE"/>
    <property type="match status" value="1"/>
</dbReference>
<sequence>MGRKCSHCGNIGHNSRTCTTSSTMTTFVNSNNNNNANSSLRLFGVKVDIVSSSPSSLTSSSSSSSCSNSNININVLKKSFSMDCLMHSSLSSPSSSPSSSSSAIIALDETNISDHHKAATSIGYLSDGLIIGRPQERKKGVPWTEEEHRTFLIGLEKLGKGDWRGISRSFVTTRTPTQVASHAQKYFLRQATLDKKKRRSSLFDMVGCSPPQHTSSDNQHNKDIKNQQNGVVLPLQLELSSSLSDYNNNHHHDQKPGGVVDFTQLASSHHHHHHGLPLPPNNKNNNSVPVWIHGLMDSQLKSSSSSSNSNSKPNSTTCSNIGAAGVDLELNLGGGPARPAAAAAASLEQNNNNKSSNPCPGLLFVGPITVT</sequence>
<dbReference type="Proteomes" id="UP000583929">
    <property type="component" value="Unassembled WGS sequence"/>
</dbReference>
<dbReference type="PANTHER" id="PTHR44191">
    <property type="entry name" value="TRANSCRIPTION FACTOR KUA1"/>
    <property type="match status" value="1"/>
</dbReference>
<evidence type="ECO:0000256" key="7">
    <source>
        <dbReference type="SAM" id="MobiDB-lite"/>
    </source>
</evidence>
<evidence type="ECO:0000256" key="1">
    <source>
        <dbReference type="ARBA" id="ARBA00004123"/>
    </source>
</evidence>
<evidence type="ECO:0000313" key="11">
    <source>
        <dbReference type="EMBL" id="KAF4371454.1"/>
    </source>
</evidence>
<dbReference type="PANTHER" id="PTHR44191:SF62">
    <property type="entry name" value="OS04G0341900 PROTEIN"/>
    <property type="match status" value="1"/>
</dbReference>
<evidence type="ECO:0000259" key="8">
    <source>
        <dbReference type="PROSITE" id="PS50090"/>
    </source>
</evidence>
<dbReference type="PROSITE" id="PS51294">
    <property type="entry name" value="HTH_MYB"/>
    <property type="match status" value="1"/>
</dbReference>
<evidence type="ECO:0000256" key="6">
    <source>
        <dbReference type="PROSITE-ProRule" id="PRU00047"/>
    </source>
</evidence>
<evidence type="ECO:0000313" key="13">
    <source>
        <dbReference type="Proteomes" id="UP000525078"/>
    </source>
</evidence>
<evidence type="ECO:0000256" key="4">
    <source>
        <dbReference type="ARBA" id="ARBA00023163"/>
    </source>
</evidence>
<dbReference type="GO" id="GO:0003677">
    <property type="term" value="F:DNA binding"/>
    <property type="evidence" value="ECO:0007669"/>
    <property type="project" value="UniProtKB-KW"/>
</dbReference>
<dbReference type="CDD" id="cd00167">
    <property type="entry name" value="SANT"/>
    <property type="match status" value="1"/>
</dbReference>
<feature type="domain" description="Myb-like" evidence="8">
    <location>
        <begin position="135"/>
        <end position="187"/>
    </location>
</feature>
<dbReference type="GO" id="GO:0008270">
    <property type="term" value="F:zinc ion binding"/>
    <property type="evidence" value="ECO:0007669"/>
    <property type="project" value="UniProtKB-KW"/>
</dbReference>
<dbReference type="AlphaFoldDB" id="A0A7J6FL72"/>
<feature type="region of interest" description="Disordered" evidence="7">
    <location>
        <begin position="204"/>
        <end position="223"/>
    </location>
</feature>
<dbReference type="SUPFAM" id="SSF46689">
    <property type="entry name" value="Homeodomain-like"/>
    <property type="match status" value="1"/>
</dbReference>
<feature type="region of interest" description="Disordered" evidence="7">
    <location>
        <begin position="266"/>
        <end position="289"/>
    </location>
</feature>
<dbReference type="GO" id="GO:0009723">
    <property type="term" value="P:response to ethylene"/>
    <property type="evidence" value="ECO:0007669"/>
    <property type="project" value="TreeGrafter"/>
</dbReference>